<dbReference type="InterPro" id="IPR027417">
    <property type="entry name" value="P-loop_NTPase"/>
</dbReference>
<protein>
    <submittedName>
        <fullName evidence="5">ATP-binding protein</fullName>
    </submittedName>
</protein>
<evidence type="ECO:0000313" key="6">
    <source>
        <dbReference type="Proteomes" id="UP000223913"/>
    </source>
</evidence>
<comment type="caution">
    <text evidence="5">The sequence shown here is derived from an EMBL/GenBank/DDBJ whole genome shotgun (WGS) entry which is preliminary data.</text>
</comment>
<dbReference type="SUPFAM" id="SSF52540">
    <property type="entry name" value="P-loop containing nucleoside triphosphate hydrolases"/>
    <property type="match status" value="1"/>
</dbReference>
<keyword evidence="3 5" id="KW-0067">ATP-binding</keyword>
<dbReference type="CDD" id="cd03230">
    <property type="entry name" value="ABC_DR_subfamily_A"/>
    <property type="match status" value="1"/>
</dbReference>
<dbReference type="GO" id="GO:0005524">
    <property type="term" value="F:ATP binding"/>
    <property type="evidence" value="ECO:0007669"/>
    <property type="project" value="UniProtKB-KW"/>
</dbReference>
<reference evidence="5 6" key="1">
    <citation type="submission" date="2017-10" db="EMBL/GenBank/DDBJ databases">
        <title>The draft genome sequence of Lewinella nigricans NBRC 102662.</title>
        <authorList>
            <person name="Wang K."/>
        </authorList>
    </citation>
    <scope>NUCLEOTIDE SEQUENCE [LARGE SCALE GENOMIC DNA]</scope>
    <source>
        <strain evidence="5 6">NBRC 102662</strain>
    </source>
</reference>
<evidence type="ECO:0000259" key="4">
    <source>
        <dbReference type="PROSITE" id="PS50893"/>
    </source>
</evidence>
<dbReference type="OrthoDB" id="9808363at2"/>
<evidence type="ECO:0000313" key="5">
    <source>
        <dbReference type="EMBL" id="PHN03320.1"/>
    </source>
</evidence>
<dbReference type="AlphaFoldDB" id="A0A2D0N4J9"/>
<dbReference type="PROSITE" id="PS50893">
    <property type="entry name" value="ABC_TRANSPORTER_2"/>
    <property type="match status" value="1"/>
</dbReference>
<dbReference type="Pfam" id="PF00005">
    <property type="entry name" value="ABC_tran"/>
    <property type="match status" value="1"/>
</dbReference>
<sequence>MIDVDQLRFAYPGKSDLTVKDISFHIAAGESFGFLGPSGAGKSTTQKILIRLLHNFSGNVRVMDRPIQNWDKQFYNHIGVGFELPNHFGKLTALENLQFFGAFYKRPVRDYRQSLEMVGLEEDAGKRVSDFSKGMKMRLNFVRALQHDPEILFFDEPTSGLDPANARIMKDIILQEKARGKTLFITTHNMHDAEELCDRVAFIVDGEIRLIDAPKALKLKHGQRRVRIEYTNEKPQTKIFPLDGLGQNPEFLRILQEEQLETIHSEEASLEDIFIQVTGTRLR</sequence>
<dbReference type="PROSITE" id="PS00211">
    <property type="entry name" value="ABC_TRANSPORTER_1"/>
    <property type="match status" value="1"/>
</dbReference>
<dbReference type="InterPro" id="IPR003439">
    <property type="entry name" value="ABC_transporter-like_ATP-bd"/>
</dbReference>
<dbReference type="Proteomes" id="UP000223913">
    <property type="component" value="Unassembled WGS sequence"/>
</dbReference>
<keyword evidence="6" id="KW-1185">Reference proteome</keyword>
<name>A0A2D0N4J9_FLAN2</name>
<dbReference type="InterPro" id="IPR003593">
    <property type="entry name" value="AAA+_ATPase"/>
</dbReference>
<dbReference type="EMBL" id="PDUD01000033">
    <property type="protein sequence ID" value="PHN03320.1"/>
    <property type="molecule type" value="Genomic_DNA"/>
</dbReference>
<dbReference type="RefSeq" id="WP_099153447.1">
    <property type="nucleotide sequence ID" value="NZ_PDUD01000033.1"/>
</dbReference>
<evidence type="ECO:0000256" key="3">
    <source>
        <dbReference type="ARBA" id="ARBA00022840"/>
    </source>
</evidence>
<evidence type="ECO:0000256" key="2">
    <source>
        <dbReference type="ARBA" id="ARBA00022741"/>
    </source>
</evidence>
<dbReference type="InterPro" id="IPR017871">
    <property type="entry name" value="ABC_transporter-like_CS"/>
</dbReference>
<accession>A0A2D0N4J9</accession>
<keyword evidence="1" id="KW-0813">Transport</keyword>
<dbReference type="SMART" id="SM00382">
    <property type="entry name" value="AAA"/>
    <property type="match status" value="1"/>
</dbReference>
<dbReference type="Gene3D" id="3.40.50.300">
    <property type="entry name" value="P-loop containing nucleotide triphosphate hydrolases"/>
    <property type="match status" value="1"/>
</dbReference>
<feature type="domain" description="ABC transporter" evidence="4">
    <location>
        <begin position="2"/>
        <end position="230"/>
    </location>
</feature>
<dbReference type="PANTHER" id="PTHR42711:SF18">
    <property type="entry name" value="ABC TRANSPORTER, ATP-BINDING PROTEIN"/>
    <property type="match status" value="1"/>
</dbReference>
<proteinExistence type="predicted"/>
<gene>
    <name evidence="5" type="ORF">CRP01_28225</name>
</gene>
<dbReference type="PANTHER" id="PTHR42711">
    <property type="entry name" value="ABC TRANSPORTER ATP-BINDING PROTEIN"/>
    <property type="match status" value="1"/>
</dbReference>
<evidence type="ECO:0000256" key="1">
    <source>
        <dbReference type="ARBA" id="ARBA00022448"/>
    </source>
</evidence>
<dbReference type="InterPro" id="IPR050763">
    <property type="entry name" value="ABC_transporter_ATP-binding"/>
</dbReference>
<organism evidence="5 6">
    <name type="scientific">Flavilitoribacter nigricans (strain ATCC 23147 / DSM 23189 / NBRC 102662 / NCIMB 1420 / SS-2)</name>
    <name type="common">Lewinella nigricans</name>
    <dbReference type="NCBI Taxonomy" id="1122177"/>
    <lineage>
        <taxon>Bacteria</taxon>
        <taxon>Pseudomonadati</taxon>
        <taxon>Bacteroidota</taxon>
        <taxon>Saprospiria</taxon>
        <taxon>Saprospirales</taxon>
        <taxon>Lewinellaceae</taxon>
        <taxon>Flavilitoribacter</taxon>
    </lineage>
</organism>
<dbReference type="GO" id="GO:0016887">
    <property type="term" value="F:ATP hydrolysis activity"/>
    <property type="evidence" value="ECO:0007669"/>
    <property type="project" value="InterPro"/>
</dbReference>
<keyword evidence="2" id="KW-0547">Nucleotide-binding</keyword>